<name>A0ABW4SHC9_9BACL</name>
<proteinExistence type="predicted"/>
<evidence type="ECO:0000256" key="1">
    <source>
        <dbReference type="SAM" id="SignalP"/>
    </source>
</evidence>
<gene>
    <name evidence="2" type="ORF">ACFSFY_12710</name>
</gene>
<evidence type="ECO:0000313" key="3">
    <source>
        <dbReference type="Proteomes" id="UP001597218"/>
    </source>
</evidence>
<evidence type="ECO:0008006" key="4">
    <source>
        <dbReference type="Google" id="ProtNLM"/>
    </source>
</evidence>
<dbReference type="EMBL" id="JBHUGI010000032">
    <property type="protein sequence ID" value="MFD1928895.1"/>
    <property type="molecule type" value="Genomic_DNA"/>
</dbReference>
<dbReference type="RefSeq" id="WP_381538570.1">
    <property type="nucleotide sequence ID" value="NZ_JBHUGI010000032.1"/>
</dbReference>
<organism evidence="2 3">
    <name type="scientific">Sporosarcina siberiensis</name>
    <dbReference type="NCBI Taxonomy" id="1365606"/>
    <lineage>
        <taxon>Bacteria</taxon>
        <taxon>Bacillati</taxon>
        <taxon>Bacillota</taxon>
        <taxon>Bacilli</taxon>
        <taxon>Bacillales</taxon>
        <taxon>Caryophanaceae</taxon>
        <taxon>Sporosarcina</taxon>
    </lineage>
</organism>
<accession>A0ABW4SHC9</accession>
<feature type="signal peptide" evidence="1">
    <location>
        <begin position="1"/>
        <end position="19"/>
    </location>
</feature>
<sequence>MKRLFTLVALLVFVLSACANNNPKSNTISAVELTERENAILTTTSVKSFVFDFTIDSDYKEVSVWVEKYESGKLVNEAISSLISGVENNGSIIFATSNPDESGKKQTFNIGISGNGGIGSVSNVETTSDDLDAMASVWSNLEGKNNSIEGVLVLGIIGFSSDGIMSGLTDDFYKDAEGQMNELKKYDVAYLLKAEFIK</sequence>
<evidence type="ECO:0000313" key="2">
    <source>
        <dbReference type="EMBL" id="MFD1928895.1"/>
    </source>
</evidence>
<protein>
    <recommendedName>
        <fullName evidence="4">Lipoprotein</fullName>
    </recommendedName>
</protein>
<keyword evidence="1" id="KW-0732">Signal</keyword>
<dbReference type="Proteomes" id="UP001597218">
    <property type="component" value="Unassembled WGS sequence"/>
</dbReference>
<dbReference type="PROSITE" id="PS51257">
    <property type="entry name" value="PROKAR_LIPOPROTEIN"/>
    <property type="match status" value="1"/>
</dbReference>
<comment type="caution">
    <text evidence="2">The sequence shown here is derived from an EMBL/GenBank/DDBJ whole genome shotgun (WGS) entry which is preliminary data.</text>
</comment>
<keyword evidence="3" id="KW-1185">Reference proteome</keyword>
<feature type="chain" id="PRO_5047344623" description="Lipoprotein" evidence="1">
    <location>
        <begin position="20"/>
        <end position="198"/>
    </location>
</feature>
<reference evidence="3" key="1">
    <citation type="journal article" date="2019" name="Int. J. Syst. Evol. Microbiol.">
        <title>The Global Catalogue of Microorganisms (GCM) 10K type strain sequencing project: providing services to taxonomists for standard genome sequencing and annotation.</title>
        <authorList>
            <consortium name="The Broad Institute Genomics Platform"/>
            <consortium name="The Broad Institute Genome Sequencing Center for Infectious Disease"/>
            <person name="Wu L."/>
            <person name="Ma J."/>
        </authorList>
    </citation>
    <scope>NUCLEOTIDE SEQUENCE [LARGE SCALE GENOMIC DNA]</scope>
    <source>
        <strain evidence="3">CGMCC 4.7177</strain>
    </source>
</reference>